<feature type="region of interest" description="Disordered" evidence="1">
    <location>
        <begin position="220"/>
        <end position="259"/>
    </location>
</feature>
<gene>
    <name evidence="3" type="ORF">JK361_14400</name>
</gene>
<keyword evidence="2" id="KW-1133">Transmembrane helix</keyword>
<feature type="region of interest" description="Disordered" evidence="1">
    <location>
        <begin position="1"/>
        <end position="35"/>
    </location>
</feature>
<evidence type="ECO:0008006" key="5">
    <source>
        <dbReference type="Google" id="ProtNLM"/>
    </source>
</evidence>
<keyword evidence="2" id="KW-0472">Membrane</keyword>
<evidence type="ECO:0000256" key="2">
    <source>
        <dbReference type="SAM" id="Phobius"/>
    </source>
</evidence>
<protein>
    <recommendedName>
        <fullName evidence="5">Hydrolase</fullName>
    </recommendedName>
</protein>
<feature type="compositionally biased region" description="Low complexity" evidence="1">
    <location>
        <begin position="129"/>
        <end position="171"/>
    </location>
</feature>
<feature type="compositionally biased region" description="Gly residues" evidence="1">
    <location>
        <begin position="242"/>
        <end position="259"/>
    </location>
</feature>
<keyword evidence="2" id="KW-0812">Transmembrane</keyword>
<keyword evidence="4" id="KW-1185">Reference proteome</keyword>
<evidence type="ECO:0000313" key="3">
    <source>
        <dbReference type="EMBL" id="MBL1105759.1"/>
    </source>
</evidence>
<accession>A0ABS1P0K2</accession>
<comment type="caution">
    <text evidence="3">The sequence shown here is derived from an EMBL/GenBank/DDBJ whole genome shotgun (WGS) entry which is preliminary data.</text>
</comment>
<feature type="region of interest" description="Disordered" evidence="1">
    <location>
        <begin position="116"/>
        <end position="171"/>
    </location>
</feature>
<feature type="region of interest" description="Disordered" evidence="1">
    <location>
        <begin position="65"/>
        <end position="94"/>
    </location>
</feature>
<sequence length="259" mass="25665">MGERHCGEGPPGCRCAHPGGTVAAPEPADPSGGFAGLETLFGAALRAEDVDPDAERRAVAAFRAARAAGTHGARSRARDDWRPGRPRRGRRSLRTTLSLALASLTVGGVAVAAIGTAGSGTDGDRPAARRPAVPPASAAPAPGRPAAGTATDGPTADPSDTGPAGHPAHPATARDTLAHCRTFVRAGERGGALEATAWQRLVTAAGGREKVAAYCAAQVAQAQAHNADKADDPGNTGKGENKGGSPGKPGGGKAAGGKR</sequence>
<dbReference type="Proteomes" id="UP000621386">
    <property type="component" value="Unassembled WGS sequence"/>
</dbReference>
<evidence type="ECO:0000313" key="4">
    <source>
        <dbReference type="Proteomes" id="UP000621386"/>
    </source>
</evidence>
<evidence type="ECO:0000256" key="1">
    <source>
        <dbReference type="SAM" id="MobiDB-lite"/>
    </source>
</evidence>
<organism evidence="3 4">
    <name type="scientific">Streptomyces musisoli</name>
    <dbReference type="NCBI Taxonomy" id="2802280"/>
    <lineage>
        <taxon>Bacteria</taxon>
        <taxon>Bacillati</taxon>
        <taxon>Actinomycetota</taxon>
        <taxon>Actinomycetes</taxon>
        <taxon>Kitasatosporales</taxon>
        <taxon>Streptomycetaceae</taxon>
        <taxon>Streptomyces</taxon>
    </lineage>
</organism>
<name>A0ABS1P0K2_9ACTN</name>
<dbReference type="EMBL" id="JAERRH010000004">
    <property type="protein sequence ID" value="MBL1105759.1"/>
    <property type="molecule type" value="Genomic_DNA"/>
</dbReference>
<feature type="compositionally biased region" description="Basic residues" evidence="1">
    <location>
        <begin position="84"/>
        <end position="93"/>
    </location>
</feature>
<feature type="transmembrane region" description="Helical" evidence="2">
    <location>
        <begin position="95"/>
        <end position="115"/>
    </location>
</feature>
<dbReference type="RefSeq" id="WP_201817101.1">
    <property type="nucleotide sequence ID" value="NZ_JAERRH010000004.1"/>
</dbReference>
<reference evidence="3 4" key="1">
    <citation type="submission" date="2021-01" db="EMBL/GenBank/DDBJ databases">
        <title>WGS of actinomycetes isolated from Thailand.</title>
        <authorList>
            <person name="Thawai C."/>
        </authorList>
    </citation>
    <scope>NUCLEOTIDE SEQUENCE [LARGE SCALE GENOMIC DNA]</scope>
    <source>
        <strain evidence="3 4">CH5-8</strain>
    </source>
</reference>
<proteinExistence type="predicted"/>